<evidence type="ECO:0000313" key="2">
    <source>
        <dbReference type="EMBL" id="GBP79206.1"/>
    </source>
</evidence>
<evidence type="ECO:0000313" key="3">
    <source>
        <dbReference type="Proteomes" id="UP000299102"/>
    </source>
</evidence>
<dbReference type="OrthoDB" id="8123886at2759"/>
<sequence>MKLYSNSDGLPCKQGTGYTMQEIKAWEDTASGNGGVYTAILKVATAQWCAGAPPRAPTSAFTELHFADLQLNEDKQNGTNKHFFLNILIYQQPCAMTVSFRVYCARVIRYPTVVPPTDARAPCHWPPPAAAVRRRSPPLRSRVGCAFSRTGARNRSDPSPSPSASGKRAASVLSDDGSSGSDSTIRAPEAEDQDHFKVVRSKKCLRKGPIGLIDIINRFRNSTNFRPIHLIKWIRCITGPRPVQDKDRNLTRLLINGKIPFHTHPLDEERKIKAVIKGITVEPPIKEDQDSATGAKTTGMQLLTAMLNPDVLKTPGLEISPEGRSGLTNSTCPKPSGRLQLTINLILGDIKSVMAILRLVKSEGFAELASDFRRARMGRPLSGHSQPSRYLVSTRVTIMSEAPGALIIVQLDA</sequence>
<comment type="caution">
    <text evidence="2">The sequence shown here is derived from an EMBL/GenBank/DDBJ whole genome shotgun (WGS) entry which is preliminary data.</text>
</comment>
<reference evidence="2 3" key="1">
    <citation type="journal article" date="2019" name="Commun. Biol.">
        <title>The bagworm genome reveals a unique fibroin gene that provides high tensile strength.</title>
        <authorList>
            <person name="Kono N."/>
            <person name="Nakamura H."/>
            <person name="Ohtoshi R."/>
            <person name="Tomita M."/>
            <person name="Numata K."/>
            <person name="Arakawa K."/>
        </authorList>
    </citation>
    <scope>NUCLEOTIDE SEQUENCE [LARGE SCALE GENOMIC DNA]</scope>
</reference>
<evidence type="ECO:0000256" key="1">
    <source>
        <dbReference type="SAM" id="MobiDB-lite"/>
    </source>
</evidence>
<proteinExistence type="predicted"/>
<dbReference type="Proteomes" id="UP000299102">
    <property type="component" value="Unassembled WGS sequence"/>
</dbReference>
<dbReference type="AlphaFoldDB" id="A0A4C1YSF8"/>
<gene>
    <name evidence="2" type="ORF">EVAR_53072_1</name>
</gene>
<keyword evidence="3" id="KW-1185">Reference proteome</keyword>
<feature type="region of interest" description="Disordered" evidence="1">
    <location>
        <begin position="146"/>
        <end position="192"/>
    </location>
</feature>
<dbReference type="EMBL" id="BGZK01001404">
    <property type="protein sequence ID" value="GBP79206.1"/>
    <property type="molecule type" value="Genomic_DNA"/>
</dbReference>
<name>A0A4C1YSF8_EUMVA</name>
<protein>
    <submittedName>
        <fullName evidence="2">Uncharacterized protein</fullName>
    </submittedName>
</protein>
<organism evidence="2 3">
    <name type="scientific">Eumeta variegata</name>
    <name type="common">Bagworm moth</name>
    <name type="synonym">Eumeta japonica</name>
    <dbReference type="NCBI Taxonomy" id="151549"/>
    <lineage>
        <taxon>Eukaryota</taxon>
        <taxon>Metazoa</taxon>
        <taxon>Ecdysozoa</taxon>
        <taxon>Arthropoda</taxon>
        <taxon>Hexapoda</taxon>
        <taxon>Insecta</taxon>
        <taxon>Pterygota</taxon>
        <taxon>Neoptera</taxon>
        <taxon>Endopterygota</taxon>
        <taxon>Lepidoptera</taxon>
        <taxon>Glossata</taxon>
        <taxon>Ditrysia</taxon>
        <taxon>Tineoidea</taxon>
        <taxon>Psychidae</taxon>
        <taxon>Oiketicinae</taxon>
        <taxon>Eumeta</taxon>
    </lineage>
</organism>
<feature type="compositionally biased region" description="Low complexity" evidence="1">
    <location>
        <begin position="174"/>
        <end position="183"/>
    </location>
</feature>
<accession>A0A4C1YSF8</accession>